<keyword evidence="6" id="KW-1185">Reference proteome</keyword>
<dbReference type="SUPFAM" id="SSF56935">
    <property type="entry name" value="Porins"/>
    <property type="match status" value="1"/>
</dbReference>
<keyword evidence="3" id="KW-0998">Cell outer membrane</keyword>
<dbReference type="PANTHER" id="PTHR40980">
    <property type="entry name" value="PLUG DOMAIN-CONTAINING PROTEIN"/>
    <property type="match status" value="1"/>
</dbReference>
<accession>A0ABW6A385</accession>
<evidence type="ECO:0000256" key="2">
    <source>
        <dbReference type="ARBA" id="ARBA00023136"/>
    </source>
</evidence>
<reference evidence="6" key="1">
    <citation type="journal article" date="2019" name="Int. J. Syst. Evol. Microbiol.">
        <title>The Global Catalogue of Microorganisms (GCM) 10K type strain sequencing project: providing services to taxonomists for standard genome sequencing and annotation.</title>
        <authorList>
            <consortium name="The Broad Institute Genomics Platform"/>
            <consortium name="The Broad Institute Genome Sequencing Center for Infectious Disease"/>
            <person name="Wu L."/>
            <person name="Ma J."/>
        </authorList>
    </citation>
    <scope>NUCLEOTIDE SEQUENCE [LARGE SCALE GENOMIC DNA]</scope>
    <source>
        <strain evidence="6">KCTC 23299</strain>
    </source>
</reference>
<dbReference type="RefSeq" id="WP_386095551.1">
    <property type="nucleotide sequence ID" value="NZ_JBHUOZ010000001.1"/>
</dbReference>
<evidence type="ECO:0000256" key="3">
    <source>
        <dbReference type="ARBA" id="ARBA00023237"/>
    </source>
</evidence>
<evidence type="ECO:0000259" key="4">
    <source>
        <dbReference type="Pfam" id="PF14905"/>
    </source>
</evidence>
<keyword evidence="2" id="KW-0472">Membrane</keyword>
<evidence type="ECO:0000313" key="5">
    <source>
        <dbReference type="EMBL" id="MFD2918910.1"/>
    </source>
</evidence>
<comment type="subcellular location">
    <subcellularLocation>
        <location evidence="1">Cell outer membrane</location>
    </subcellularLocation>
</comment>
<dbReference type="EMBL" id="JBHUOZ010000001">
    <property type="protein sequence ID" value="MFD2918910.1"/>
    <property type="molecule type" value="Genomic_DNA"/>
</dbReference>
<gene>
    <name evidence="5" type="ORF">ACFS6H_04250</name>
</gene>
<dbReference type="Proteomes" id="UP001597511">
    <property type="component" value="Unassembled WGS sequence"/>
</dbReference>
<comment type="caution">
    <text evidence="5">The sequence shown here is derived from an EMBL/GenBank/DDBJ whole genome shotgun (WGS) entry which is preliminary data.</text>
</comment>
<sequence length="725" mass="81980">MKNTIIYLRSILLLQAVIVPVTMLTAQDTLTRVKTDTLGEVTVKAKKQLIEINKGKVILNLQNSALTSGASAFDALKKLPGITIGQDDNILLRGSAGINVMIDGKMTYLSGKQLTNLLQGMSAENLSKIELLAAPSAEFDAAGNAGIINIVTKKRNTLGYGVDLRSSVTKGRYWMVNENITASLNTKKWSLYGSLDYNTPHRSMTGKSGNTVVQNGERLEIKRDAENIYKIKYYTYRAGADWQAGRRHLFSFHYNGYFDDFKAYKSSNLQMFYPNGTLHSNIQTQNNIIEPYHYDAANFSYKFDIDTSGKKLTTEAHYISYRNLSDGTMTSNTSNGGSGANGTTHVLRQHQPGFITIRSIKTDLELPYSNFSVKAGVKYAITANDNEYRFDSLLAGDFTEAESMSNHFKYEEKIFAAYASVSRKFNQTSVEAGLRLENTYARGYTVKQDLNNTWNYTRLFPSLSIDHVINEKNKINLSLSRRINRPSYSDLNPVRWYNDQYFYYSGNPELQPEMAWLVSSAYTLRNKYILTATYGLRDNYLGRQLVVDPSSGSIKSQTANFKNAKRLDLDISLPFSVTSFWDLQLSSGVNYTTYPISIIAGFKQLSLWAGNIQLQQQVRLPYDLQLQVSSSLYSGELMGIYKSADFFYMDIGLKRSFLKNKLVLQLTGSDLLRTNRYKATSQTDISDYRYNDRSDSRRVAFSIRYHIGGKLLNKKASTIEEQERL</sequence>
<protein>
    <submittedName>
        <fullName evidence="5">Outer membrane beta-barrel protein</fullName>
    </submittedName>
</protein>
<dbReference type="Gene3D" id="2.40.170.20">
    <property type="entry name" value="TonB-dependent receptor, beta-barrel domain"/>
    <property type="match status" value="1"/>
</dbReference>
<proteinExistence type="predicted"/>
<name>A0ABW6A385_9BACT</name>
<dbReference type="InterPro" id="IPR041700">
    <property type="entry name" value="OMP_b-brl_3"/>
</dbReference>
<dbReference type="Pfam" id="PF14905">
    <property type="entry name" value="OMP_b-brl_3"/>
    <property type="match status" value="1"/>
</dbReference>
<dbReference type="InterPro" id="IPR036942">
    <property type="entry name" value="Beta-barrel_TonB_sf"/>
</dbReference>
<feature type="domain" description="Outer membrane protein beta-barrel" evidence="4">
    <location>
        <begin position="305"/>
        <end position="705"/>
    </location>
</feature>
<evidence type="ECO:0000313" key="6">
    <source>
        <dbReference type="Proteomes" id="UP001597511"/>
    </source>
</evidence>
<dbReference type="PANTHER" id="PTHR40980:SF4">
    <property type="entry name" value="TONB-DEPENDENT RECEPTOR-LIKE BETA-BARREL DOMAIN-CONTAINING PROTEIN"/>
    <property type="match status" value="1"/>
</dbReference>
<evidence type="ECO:0000256" key="1">
    <source>
        <dbReference type="ARBA" id="ARBA00004442"/>
    </source>
</evidence>
<organism evidence="5 6">
    <name type="scientific">Terrimonas rubra</name>
    <dbReference type="NCBI Taxonomy" id="1035890"/>
    <lineage>
        <taxon>Bacteria</taxon>
        <taxon>Pseudomonadati</taxon>
        <taxon>Bacteroidota</taxon>
        <taxon>Chitinophagia</taxon>
        <taxon>Chitinophagales</taxon>
        <taxon>Chitinophagaceae</taxon>
        <taxon>Terrimonas</taxon>
    </lineage>
</organism>
<dbReference type="Gene3D" id="2.170.130.10">
    <property type="entry name" value="TonB-dependent receptor, plug domain"/>
    <property type="match status" value="1"/>
</dbReference>
<dbReference type="InterPro" id="IPR037066">
    <property type="entry name" value="Plug_dom_sf"/>
</dbReference>